<dbReference type="EMBL" id="JAVRJZ010000012">
    <property type="protein sequence ID" value="KAK2715929.1"/>
    <property type="molecule type" value="Genomic_DNA"/>
</dbReference>
<keyword evidence="2" id="KW-1185">Reference proteome</keyword>
<proteinExistence type="predicted"/>
<comment type="caution">
    <text evidence="1">The sequence shown here is derived from an EMBL/GenBank/DDBJ whole genome shotgun (WGS) entry which is preliminary data.</text>
</comment>
<sequence length="74" mass="8553">MGKQIVNKADKYAVVKLAAKFFGRDAFKETIEIFRDIFKMDILERHRGSHPSSAFMADFYELLSDRISKDDPVP</sequence>
<evidence type="ECO:0000313" key="2">
    <source>
        <dbReference type="Proteomes" id="UP001187531"/>
    </source>
</evidence>
<reference evidence="1" key="1">
    <citation type="submission" date="2023-07" db="EMBL/GenBank/DDBJ databases">
        <title>Chromosome-level genome assembly of Artemia franciscana.</title>
        <authorList>
            <person name="Jo E."/>
        </authorList>
    </citation>
    <scope>NUCLEOTIDE SEQUENCE</scope>
    <source>
        <tissue evidence="1">Whole body</tissue>
    </source>
</reference>
<dbReference type="Proteomes" id="UP001187531">
    <property type="component" value="Unassembled WGS sequence"/>
</dbReference>
<dbReference type="AlphaFoldDB" id="A0AA88HXM7"/>
<protein>
    <submittedName>
        <fullName evidence="1">Uncharacterized protein</fullName>
    </submittedName>
</protein>
<accession>A0AA88HXM7</accession>
<name>A0AA88HXM7_ARTSF</name>
<organism evidence="1 2">
    <name type="scientific">Artemia franciscana</name>
    <name type="common">Brine shrimp</name>
    <name type="synonym">Artemia sanfranciscana</name>
    <dbReference type="NCBI Taxonomy" id="6661"/>
    <lineage>
        <taxon>Eukaryota</taxon>
        <taxon>Metazoa</taxon>
        <taxon>Ecdysozoa</taxon>
        <taxon>Arthropoda</taxon>
        <taxon>Crustacea</taxon>
        <taxon>Branchiopoda</taxon>
        <taxon>Anostraca</taxon>
        <taxon>Artemiidae</taxon>
        <taxon>Artemia</taxon>
    </lineage>
</organism>
<evidence type="ECO:0000313" key="1">
    <source>
        <dbReference type="EMBL" id="KAK2715929.1"/>
    </source>
</evidence>
<gene>
    <name evidence="1" type="ORF">QYM36_010486</name>
</gene>